<dbReference type="InterPro" id="IPR012338">
    <property type="entry name" value="Beta-lactam/transpept-like"/>
</dbReference>
<accession>A0ABU9HX14</accession>
<comment type="caution">
    <text evidence="1">The sequence shown here is derived from an EMBL/GenBank/DDBJ whole genome shotgun (WGS) entry which is preliminary data.</text>
</comment>
<dbReference type="Gene3D" id="3.40.710.10">
    <property type="entry name" value="DD-peptidase/beta-lactamase superfamily"/>
    <property type="match status" value="1"/>
</dbReference>
<keyword evidence="2" id="KW-1185">Reference proteome</keyword>
<evidence type="ECO:0000313" key="2">
    <source>
        <dbReference type="Proteomes" id="UP001464555"/>
    </source>
</evidence>
<dbReference type="EMBL" id="JBBYHR010000004">
    <property type="protein sequence ID" value="MEL1244526.1"/>
    <property type="molecule type" value="Genomic_DNA"/>
</dbReference>
<name>A0ABU9HX14_9FLAO</name>
<protein>
    <submittedName>
        <fullName evidence="1">Uncharacterized protein</fullName>
    </submittedName>
</protein>
<proteinExistence type="predicted"/>
<organism evidence="1 2">
    <name type="scientific">Flavobacterium arundinis</name>
    <dbReference type="NCBI Taxonomy" id="3139143"/>
    <lineage>
        <taxon>Bacteria</taxon>
        <taxon>Pseudomonadati</taxon>
        <taxon>Bacteroidota</taxon>
        <taxon>Flavobacteriia</taxon>
        <taxon>Flavobacteriales</taxon>
        <taxon>Flavobacteriaceae</taxon>
        <taxon>Flavobacterium</taxon>
    </lineage>
</organism>
<gene>
    <name evidence="1" type="ORF">AAEO56_09655</name>
</gene>
<dbReference type="SUPFAM" id="SSF56601">
    <property type="entry name" value="beta-lactamase/transpeptidase-like"/>
    <property type="match status" value="1"/>
</dbReference>
<reference evidence="1 2" key="1">
    <citation type="submission" date="2024-04" db="EMBL/GenBank/DDBJ databases">
        <title>Flavobacterium sp. DGU11 16S ribosomal RNA gene Genome sequencing and assembly.</title>
        <authorList>
            <person name="Park S."/>
        </authorList>
    </citation>
    <scope>NUCLEOTIDE SEQUENCE [LARGE SCALE GENOMIC DNA]</scope>
    <source>
        <strain evidence="1 2">DGU11</strain>
    </source>
</reference>
<evidence type="ECO:0000313" key="1">
    <source>
        <dbReference type="EMBL" id="MEL1244526.1"/>
    </source>
</evidence>
<dbReference type="Proteomes" id="UP001464555">
    <property type="component" value="Unassembled WGS sequence"/>
</dbReference>
<dbReference type="RefSeq" id="WP_341696842.1">
    <property type="nucleotide sequence ID" value="NZ_JBBYHR010000004.1"/>
</dbReference>
<sequence length="116" mass="13321">MKQLQKGQFFGQTNTTISLDGITLTDTVYTHDKVDWHYQWQYTPQHVVNSSGSLQMRSLDYAKYAQLYKNNGVWNGKQLLPAAWVQKTLTRQIQILIGTINSTAICFEIKHTITKA</sequence>